<protein>
    <submittedName>
        <fullName evidence="2">Uncharacterized protein</fullName>
    </submittedName>
</protein>
<evidence type="ECO:0000313" key="2">
    <source>
        <dbReference type="EMBL" id="KHG22824.1"/>
    </source>
</evidence>
<dbReference type="Proteomes" id="UP000032142">
    <property type="component" value="Unassembled WGS sequence"/>
</dbReference>
<name>A0A0B0PEG4_GOSAR</name>
<gene>
    <name evidence="2" type="ORF">F383_30258</name>
</gene>
<feature type="region of interest" description="Disordered" evidence="1">
    <location>
        <begin position="1"/>
        <end position="39"/>
    </location>
</feature>
<proteinExistence type="predicted"/>
<dbReference type="AlphaFoldDB" id="A0A0B0PEG4"/>
<dbReference type="EMBL" id="KN422967">
    <property type="protein sequence ID" value="KHG22824.1"/>
    <property type="molecule type" value="Genomic_DNA"/>
</dbReference>
<reference evidence="3" key="1">
    <citation type="submission" date="2014-09" db="EMBL/GenBank/DDBJ databases">
        <authorList>
            <person name="Mudge J."/>
            <person name="Ramaraj T."/>
            <person name="Lindquist I.E."/>
            <person name="Bharti A.K."/>
            <person name="Sundararajan A."/>
            <person name="Cameron C.T."/>
            <person name="Woodward J.E."/>
            <person name="May G.D."/>
            <person name="Brubaker C."/>
            <person name="Broadhvest J."/>
            <person name="Wilkins T.A."/>
        </authorList>
    </citation>
    <scope>NUCLEOTIDE SEQUENCE</scope>
    <source>
        <strain evidence="3">cv. AKA8401</strain>
    </source>
</reference>
<evidence type="ECO:0000313" key="3">
    <source>
        <dbReference type="Proteomes" id="UP000032142"/>
    </source>
</evidence>
<feature type="compositionally biased region" description="Basic and acidic residues" evidence="1">
    <location>
        <begin position="30"/>
        <end position="39"/>
    </location>
</feature>
<evidence type="ECO:0000256" key="1">
    <source>
        <dbReference type="SAM" id="MobiDB-lite"/>
    </source>
</evidence>
<keyword evidence="3" id="KW-1185">Reference proteome</keyword>
<feature type="compositionally biased region" description="Polar residues" evidence="1">
    <location>
        <begin position="15"/>
        <end position="24"/>
    </location>
</feature>
<organism evidence="2 3">
    <name type="scientific">Gossypium arboreum</name>
    <name type="common">Tree cotton</name>
    <name type="synonym">Gossypium nanking</name>
    <dbReference type="NCBI Taxonomy" id="29729"/>
    <lineage>
        <taxon>Eukaryota</taxon>
        <taxon>Viridiplantae</taxon>
        <taxon>Streptophyta</taxon>
        <taxon>Embryophyta</taxon>
        <taxon>Tracheophyta</taxon>
        <taxon>Spermatophyta</taxon>
        <taxon>Magnoliopsida</taxon>
        <taxon>eudicotyledons</taxon>
        <taxon>Gunneridae</taxon>
        <taxon>Pentapetalae</taxon>
        <taxon>rosids</taxon>
        <taxon>malvids</taxon>
        <taxon>Malvales</taxon>
        <taxon>Malvaceae</taxon>
        <taxon>Malvoideae</taxon>
        <taxon>Gossypium</taxon>
    </lineage>
</organism>
<sequence>MRAKGMRNGPKTEKMGQSTKSTQLGPPHTGRPDDRVYLR</sequence>
<accession>A0A0B0PEG4</accession>